<dbReference type="OrthoDB" id="411451at2759"/>
<name>A0A1V9ZND8_ACHHY</name>
<dbReference type="Pfam" id="PF05118">
    <property type="entry name" value="Asp_Arg_Hydrox"/>
    <property type="match status" value="1"/>
</dbReference>
<dbReference type="SUPFAM" id="SSF51197">
    <property type="entry name" value="Clavaminate synthase-like"/>
    <property type="match status" value="1"/>
</dbReference>
<dbReference type="InterPro" id="IPR027417">
    <property type="entry name" value="P-loop_NTPase"/>
</dbReference>
<evidence type="ECO:0000313" key="6">
    <source>
        <dbReference type="Proteomes" id="UP000243579"/>
    </source>
</evidence>
<evidence type="ECO:0000256" key="2">
    <source>
        <dbReference type="ARBA" id="ARBA00022679"/>
    </source>
</evidence>
<keyword evidence="6" id="KW-1185">Reference proteome</keyword>
<dbReference type="SUPFAM" id="SSF52540">
    <property type="entry name" value="P-loop containing nucleoside triphosphate hydrolases"/>
    <property type="match status" value="1"/>
</dbReference>
<dbReference type="Gene3D" id="2.60.120.330">
    <property type="entry name" value="B-lactam Antibiotic, Isopenicillin N Synthase, Chain"/>
    <property type="match status" value="1"/>
</dbReference>
<dbReference type="Proteomes" id="UP000243579">
    <property type="component" value="Unassembled WGS sequence"/>
</dbReference>
<accession>A0A1V9ZND8</accession>
<dbReference type="EMBL" id="JNBR01000060">
    <property type="protein sequence ID" value="OQR99461.1"/>
    <property type="molecule type" value="Genomic_DNA"/>
</dbReference>
<evidence type="ECO:0000313" key="5">
    <source>
        <dbReference type="EMBL" id="OQR99461.1"/>
    </source>
</evidence>
<feature type="binding site" evidence="3">
    <location>
        <position position="471"/>
    </location>
    <ligand>
        <name>3'-phosphoadenylyl sulfate</name>
        <dbReference type="ChEBI" id="CHEBI:58339"/>
    </ligand>
</feature>
<dbReference type="PANTHER" id="PTHR10605:SF56">
    <property type="entry name" value="BIFUNCTIONAL HEPARAN SULFATE N-DEACETYLASE_N-SULFOTRANSFERASE"/>
    <property type="match status" value="1"/>
</dbReference>
<dbReference type="Gene3D" id="3.40.50.300">
    <property type="entry name" value="P-loop containing nucleotide triphosphate hydrolases"/>
    <property type="match status" value="1"/>
</dbReference>
<comment type="caution">
    <text evidence="5">The sequence shown here is derived from an EMBL/GenBank/DDBJ whole genome shotgun (WGS) entry which is preliminary data.</text>
</comment>
<proteinExistence type="inferred from homology"/>
<evidence type="ECO:0000259" key="4">
    <source>
        <dbReference type="Pfam" id="PF05118"/>
    </source>
</evidence>
<dbReference type="PANTHER" id="PTHR10605">
    <property type="entry name" value="HEPARAN SULFATE SULFOTRANSFERASE"/>
    <property type="match status" value="1"/>
</dbReference>
<sequence length="645" mass="71531">MQAAPLPPAGIVPLSHKRRPTEMLVAEDPSIDVVCATTRAAAVDITALKDAILALPEERWSEAYQSTHNVSLRRPFHDKVGVNKIICLFSDNHLENVYVLPEWHEWASLVTPLFDAIGVPLHRVVRCLFARMPSKVLIPPHHDNGPWVARTHRIHVPVVTFPEVEFKSGLLEESMVRYAFNEGTIVELNNAAKHSVYNGGDDYRIHLIFDVIEELHVPAPRFTELSAGQRCRQVRGRVDLISETDELDNSAGAKAAAAKLTVLQAQITKVSSEATAQTFATACRHFFIEQIDAVEFATVVRATCPSALESEVLEMLACVDAVMAAEATRALRALSVGWGPNYAILGVQKCGTTSLYRHLGQHPMVLNGQRREPHFFDWAWAKAAATPVPADIAAPAKAPLAPYPELTSNADITEDDGTTYSTLDMRTKYFLSMQAPLEQWAPKMLLAESTPSYLLYGAPLFPQTRFIVMMRDPVARAYSHYQMTADASGTSKQLEMRAAVHGKSFDDVIADDLARLQDVLDKPTCPQTFQRYVDALPKTHGAHSYLGRGLYALQLQVWFEHFPRNQFLLVNLDELSTPASTQMTVNKALAFLGLEPHTLADTAPQNTREYTPMPAAARAKLTAFYAPFNAHLRSLAPTFDFTWAT</sequence>
<feature type="domain" description="Aspartyl/asparaginy/proline hydroxylase" evidence="4">
    <location>
        <begin position="122"/>
        <end position="212"/>
    </location>
</feature>
<reference evidence="5 6" key="1">
    <citation type="journal article" date="2014" name="Genome Biol. Evol.">
        <title>The secreted proteins of Achlya hypogyna and Thraustotheca clavata identify the ancestral oomycete secretome and reveal gene acquisitions by horizontal gene transfer.</title>
        <authorList>
            <person name="Misner I."/>
            <person name="Blouin N."/>
            <person name="Leonard G."/>
            <person name="Richards T.A."/>
            <person name="Lane C.E."/>
        </authorList>
    </citation>
    <scope>NUCLEOTIDE SEQUENCE [LARGE SCALE GENOMIC DNA]</scope>
    <source>
        <strain evidence="5 6">ATCC 48635</strain>
    </source>
</reference>
<keyword evidence="2" id="KW-0808">Transferase</keyword>
<comment type="similarity">
    <text evidence="1">Belongs to the aspartyl/asparaginyl beta-hydroxylase family.</text>
</comment>
<dbReference type="InterPro" id="IPR027443">
    <property type="entry name" value="IPNS-like_sf"/>
</dbReference>
<evidence type="ECO:0000256" key="1">
    <source>
        <dbReference type="ARBA" id="ARBA00007730"/>
    </source>
</evidence>
<feature type="binding site" evidence="3">
    <location>
        <position position="479"/>
    </location>
    <ligand>
        <name>3'-phosphoadenylyl sulfate</name>
        <dbReference type="ChEBI" id="CHEBI:58339"/>
    </ligand>
</feature>
<dbReference type="InterPro" id="IPR007803">
    <property type="entry name" value="Asp/Arg/Pro-Hydrxlase"/>
</dbReference>
<dbReference type="STRING" id="1202772.A0A1V9ZND8"/>
<evidence type="ECO:0000256" key="3">
    <source>
        <dbReference type="PIRSR" id="PIRSR637359-2"/>
    </source>
</evidence>
<dbReference type="InterPro" id="IPR037359">
    <property type="entry name" value="NST/OST"/>
</dbReference>
<organism evidence="5 6">
    <name type="scientific">Achlya hypogyna</name>
    <name type="common">Oomycete</name>
    <name type="synonym">Protoachlya hypogyna</name>
    <dbReference type="NCBI Taxonomy" id="1202772"/>
    <lineage>
        <taxon>Eukaryota</taxon>
        <taxon>Sar</taxon>
        <taxon>Stramenopiles</taxon>
        <taxon>Oomycota</taxon>
        <taxon>Saprolegniomycetes</taxon>
        <taxon>Saprolegniales</taxon>
        <taxon>Achlyaceae</taxon>
        <taxon>Achlya</taxon>
    </lineage>
</organism>
<dbReference type="GO" id="GO:0008146">
    <property type="term" value="F:sulfotransferase activity"/>
    <property type="evidence" value="ECO:0007669"/>
    <property type="project" value="InterPro"/>
</dbReference>
<dbReference type="Pfam" id="PF13469">
    <property type="entry name" value="Sulfotransfer_3"/>
    <property type="match status" value="1"/>
</dbReference>
<gene>
    <name evidence="5" type="ORF">ACHHYP_06074</name>
</gene>
<dbReference type="AlphaFoldDB" id="A0A1V9ZND8"/>
<protein>
    <recommendedName>
        <fullName evidence="4">Aspartyl/asparaginy/proline hydroxylase domain-containing protein</fullName>
    </recommendedName>
</protein>